<accession>A0ABM8YN79</accession>
<evidence type="ECO:0000313" key="2">
    <source>
        <dbReference type="EMBL" id="CAG9621318.1"/>
    </source>
</evidence>
<dbReference type="EMBL" id="CAKJTJ010000009">
    <property type="protein sequence ID" value="CAG9621318.1"/>
    <property type="molecule type" value="Genomic_DNA"/>
</dbReference>
<sequence>MTRINIARIFSINLILLLLVGCMENTTEKTTTEASGNNSNIEDTTEINASDSTSEEKETGTESENDSERTTTVDDKEDRGILSEFSSEQIEYARVWLQLGVNQDLDELYARYIPAGEPINPNDETSANYPENVIQLSGSRMIDGSVTYSGNGDGTINVYNVPLRWETNVPEGLDENYMKELTESIIENTELIYVDPGNEEDIITLIELLHIN</sequence>
<dbReference type="PROSITE" id="PS51257">
    <property type="entry name" value="PROKAR_LIPOPROTEIN"/>
    <property type="match status" value="1"/>
</dbReference>
<feature type="region of interest" description="Disordered" evidence="1">
    <location>
        <begin position="30"/>
        <end position="80"/>
    </location>
</feature>
<comment type="caution">
    <text evidence="2">The sequence shown here is derived from an EMBL/GenBank/DDBJ whole genome shotgun (WGS) entry which is preliminary data.</text>
</comment>
<evidence type="ECO:0000313" key="3">
    <source>
        <dbReference type="Proteomes" id="UP000789833"/>
    </source>
</evidence>
<evidence type="ECO:0008006" key="4">
    <source>
        <dbReference type="Google" id="ProtNLM"/>
    </source>
</evidence>
<feature type="compositionally biased region" description="Polar residues" evidence="1">
    <location>
        <begin position="32"/>
        <end position="51"/>
    </location>
</feature>
<evidence type="ECO:0000256" key="1">
    <source>
        <dbReference type="SAM" id="MobiDB-lite"/>
    </source>
</evidence>
<dbReference type="Proteomes" id="UP000789833">
    <property type="component" value="Unassembled WGS sequence"/>
</dbReference>
<gene>
    <name evidence="2" type="ORF">BACCIP111883_02090</name>
</gene>
<proteinExistence type="predicted"/>
<reference evidence="2 3" key="1">
    <citation type="submission" date="2021-10" db="EMBL/GenBank/DDBJ databases">
        <authorList>
            <person name="Criscuolo A."/>
        </authorList>
    </citation>
    <scope>NUCLEOTIDE SEQUENCE [LARGE SCALE GENOMIC DNA]</scope>
    <source>
        <strain evidence="3">CIP 111883</strain>
    </source>
</reference>
<keyword evidence="3" id="KW-1185">Reference proteome</keyword>
<dbReference type="RefSeq" id="WP_230501212.1">
    <property type="nucleotide sequence ID" value="NZ_CAKJTJ010000009.1"/>
</dbReference>
<name>A0ABM8YN79_9BACI</name>
<organism evidence="2 3">
    <name type="scientific">Sutcliffiella rhizosphaerae</name>
    <dbReference type="NCBI Taxonomy" id="2880967"/>
    <lineage>
        <taxon>Bacteria</taxon>
        <taxon>Bacillati</taxon>
        <taxon>Bacillota</taxon>
        <taxon>Bacilli</taxon>
        <taxon>Bacillales</taxon>
        <taxon>Bacillaceae</taxon>
        <taxon>Sutcliffiella</taxon>
    </lineage>
</organism>
<protein>
    <recommendedName>
        <fullName evidence="4">Lipoprotein</fullName>
    </recommendedName>
</protein>
<feature type="compositionally biased region" description="Basic and acidic residues" evidence="1">
    <location>
        <begin position="54"/>
        <end position="80"/>
    </location>
</feature>